<dbReference type="Gene3D" id="2.60.40.1080">
    <property type="match status" value="2"/>
</dbReference>
<dbReference type="PANTHER" id="PTHR16026">
    <property type="entry name" value="CARTILAGE ACIDIC PROTEIN 1"/>
    <property type="match status" value="1"/>
</dbReference>
<dbReference type="PROSITE" id="PS51257">
    <property type="entry name" value="PROKAR_LIPOPROTEIN"/>
    <property type="match status" value="1"/>
</dbReference>
<dbReference type="Pfam" id="PF13517">
    <property type="entry name" value="FG-GAP_3"/>
    <property type="match status" value="2"/>
</dbReference>
<dbReference type="InterPro" id="IPR003343">
    <property type="entry name" value="Big_2"/>
</dbReference>
<dbReference type="RefSeq" id="WP_007104812.1">
    <property type="nucleotide sequence ID" value="NZ_BAER01000046.1"/>
</dbReference>
<evidence type="ECO:0000313" key="5">
    <source>
        <dbReference type="Proteomes" id="UP000006322"/>
    </source>
</evidence>
<keyword evidence="5" id="KW-1185">Reference proteome</keyword>
<accession>K6YJY8</accession>
<feature type="chain" id="PRO_5003901216" description="BIG2 domain-containing protein" evidence="2">
    <location>
        <begin position="25"/>
        <end position="1036"/>
    </location>
</feature>
<name>K6YJY8_9ALTE</name>
<dbReference type="InterPro" id="IPR027039">
    <property type="entry name" value="Crtac1"/>
</dbReference>
<sequence>MTGKPFTKTLFISALLLLQFALFACGQSEESLSNITLTPSSPVEFDYEITGSKTKKLIFEIDNPGQSANLSLLDNDQVLVDNLNISQTGSQTISVLVRFNALGNRRLQLKTINSPLTIKTFTVEDIEHLPIPQFKDISVQAGLDKVNSIKYGGPSVADIDQDGDYDFIVNNHNAESSKIYWNNGDGTITKYKDDLSRWFMQDLHGTALGDYDNDGDLDMVLTRGGGNGTNPSVSYFYQNDNSNFVRYTGDVGIDRGARGRGARYSDMDLDGDLDLMLVNETGLANQKPQHFFYENNGQGGFTFKSVPGIQDVRSSRALVSDLNGDNIDDIVMYGPLSVWQGNGDFTYTDISDSIPSNIRALNSVMAVTDIDIDNDGDLDMYLARGKEFEHGKGETPSVDFDPIARNFSLKTRGYKGVDEFSFKASGALKLHNYHFLGQNGFRGKAYPIYLGKDKISTDVPSGGTLEFDKTNAQGWPDDISADGVYFGHVGNDHWRAALVRNGDIFWSYFFTLSGVEEATPNFIPENRNIQDVLLENRDGKLVDVTQQWNIPAGGNALGVTTGDFNNDGHQDLFVYRWGLVEKRISDLMLLNTGRGSFETVTMHGASDLGGPGFGDMGQAFDFDLDGNLDILSGSEYGQWYLYSNQPVIGNNYALVRVGYSPENHVDALGAQITLQTASHTYQKRIGSAGEVFSQSLLNIAHFGLGKEDKISHIQVRWRNGETVSFSNKQANKIFDTNALDPATLAINTQDLAPRSGDTLQLKVTATPENASQDVHWHSNDPTVAQISPSGLLKMVGKVGESTMIMATSTKNGLSAKAKITVHQWYAKPITSVTLSASKTKLIVGEVQRINANIAPEGPDNAQLSWTSSAPEIASVDADGTLHALTQGQVKISAQAEENADFHDELQFTVEADVKPYIKIENLPELNKTPIHAGQTFEVHVNYHAGTGNKVIAADEGGLRVWFRHFKTQRIPIEDRIQTDTNVLYTMTGSSTATVSTKGLMPTDALPKGQFYSLNVSFTASNGKTYNDSIEHFVLIK</sequence>
<keyword evidence="1 2" id="KW-0732">Signal</keyword>
<dbReference type="PANTHER" id="PTHR16026:SF0">
    <property type="entry name" value="CARTILAGE ACIDIC PROTEIN 1"/>
    <property type="match status" value="1"/>
</dbReference>
<evidence type="ECO:0000256" key="2">
    <source>
        <dbReference type="SAM" id="SignalP"/>
    </source>
</evidence>
<organism evidence="4 5">
    <name type="scientific">Paraglaciecola polaris LMG 21857</name>
    <dbReference type="NCBI Taxonomy" id="1129793"/>
    <lineage>
        <taxon>Bacteria</taxon>
        <taxon>Pseudomonadati</taxon>
        <taxon>Pseudomonadota</taxon>
        <taxon>Gammaproteobacteria</taxon>
        <taxon>Alteromonadales</taxon>
        <taxon>Alteromonadaceae</taxon>
        <taxon>Paraglaciecola</taxon>
    </lineage>
</organism>
<dbReference type="Proteomes" id="UP000006322">
    <property type="component" value="Unassembled WGS sequence"/>
</dbReference>
<dbReference type="STRING" id="1129793.GPLA_2124"/>
<dbReference type="SUPFAM" id="SSF69318">
    <property type="entry name" value="Integrin alpha N-terminal domain"/>
    <property type="match status" value="2"/>
</dbReference>
<comment type="caution">
    <text evidence="4">The sequence shown here is derived from an EMBL/GenBank/DDBJ whole genome shotgun (WGS) entry which is preliminary data.</text>
</comment>
<dbReference type="InterPro" id="IPR008964">
    <property type="entry name" value="Invasin/intimin_cell_adhesion"/>
</dbReference>
<reference evidence="5" key="1">
    <citation type="journal article" date="2014" name="Environ. Microbiol.">
        <title>Comparative genomics of the marine bacterial genus Glaciecola reveals the high degree of genomic diversity and genomic characteristic for cold adaptation.</title>
        <authorList>
            <person name="Qin Q.L."/>
            <person name="Xie B.B."/>
            <person name="Yu Y."/>
            <person name="Shu Y.L."/>
            <person name="Rong J.C."/>
            <person name="Zhang Y.J."/>
            <person name="Zhao D.L."/>
            <person name="Chen X.L."/>
            <person name="Zhang X.Y."/>
            <person name="Chen B."/>
            <person name="Zhou B.C."/>
            <person name="Zhang Y.Z."/>
        </authorList>
    </citation>
    <scope>NUCLEOTIDE SEQUENCE [LARGE SCALE GENOMIC DNA]</scope>
    <source>
        <strain evidence="5">LMG 21857</strain>
    </source>
</reference>
<evidence type="ECO:0000259" key="3">
    <source>
        <dbReference type="SMART" id="SM00635"/>
    </source>
</evidence>
<dbReference type="InterPro" id="IPR013517">
    <property type="entry name" value="FG-GAP"/>
</dbReference>
<proteinExistence type="predicted"/>
<dbReference type="Pfam" id="PF07593">
    <property type="entry name" value="UnbV_ASPIC"/>
    <property type="match status" value="1"/>
</dbReference>
<dbReference type="InterPro" id="IPR011519">
    <property type="entry name" value="UnbV_ASPIC"/>
</dbReference>
<dbReference type="SMART" id="SM00635">
    <property type="entry name" value="BID_2"/>
    <property type="match status" value="2"/>
</dbReference>
<evidence type="ECO:0000256" key="1">
    <source>
        <dbReference type="ARBA" id="ARBA00022729"/>
    </source>
</evidence>
<dbReference type="Gene3D" id="2.130.10.130">
    <property type="entry name" value="Integrin alpha, N-terminal"/>
    <property type="match status" value="2"/>
</dbReference>
<feature type="domain" description="BIG2" evidence="3">
    <location>
        <begin position="828"/>
        <end position="902"/>
    </location>
</feature>
<evidence type="ECO:0000313" key="4">
    <source>
        <dbReference type="EMBL" id="GAC33029.1"/>
    </source>
</evidence>
<dbReference type="InterPro" id="IPR028994">
    <property type="entry name" value="Integrin_alpha_N"/>
</dbReference>
<dbReference type="Pfam" id="PF02368">
    <property type="entry name" value="Big_2"/>
    <property type="match status" value="2"/>
</dbReference>
<feature type="domain" description="BIG2" evidence="3">
    <location>
        <begin position="738"/>
        <end position="818"/>
    </location>
</feature>
<dbReference type="AlphaFoldDB" id="K6YJY8"/>
<dbReference type="SUPFAM" id="SSF49373">
    <property type="entry name" value="Invasin/intimin cell-adhesion fragments"/>
    <property type="match status" value="2"/>
</dbReference>
<dbReference type="EMBL" id="BAER01000046">
    <property type="protein sequence ID" value="GAC33029.1"/>
    <property type="molecule type" value="Genomic_DNA"/>
</dbReference>
<protein>
    <recommendedName>
        <fullName evidence="3">BIG2 domain-containing protein</fullName>
    </recommendedName>
</protein>
<gene>
    <name evidence="4" type="ORF">GPLA_2124</name>
</gene>
<feature type="signal peptide" evidence="2">
    <location>
        <begin position="1"/>
        <end position="24"/>
    </location>
</feature>